<dbReference type="InterPro" id="IPR001387">
    <property type="entry name" value="Cro/C1-type_HTH"/>
</dbReference>
<dbReference type="EMBL" id="JAGGKX010000013">
    <property type="protein sequence ID" value="MBP1970413.1"/>
    <property type="molecule type" value="Genomic_DNA"/>
</dbReference>
<dbReference type="Proteomes" id="UP001519345">
    <property type="component" value="Unassembled WGS sequence"/>
</dbReference>
<dbReference type="Gene3D" id="1.10.260.40">
    <property type="entry name" value="lambda repressor-like DNA-binding domains"/>
    <property type="match status" value="1"/>
</dbReference>
<organism evidence="4 5">
    <name type="scientific">Virgibacillus natechei</name>
    <dbReference type="NCBI Taxonomy" id="1216297"/>
    <lineage>
        <taxon>Bacteria</taxon>
        <taxon>Bacillati</taxon>
        <taxon>Bacillota</taxon>
        <taxon>Bacilli</taxon>
        <taxon>Bacillales</taxon>
        <taxon>Bacillaceae</taxon>
        <taxon>Virgibacillus</taxon>
    </lineage>
</organism>
<dbReference type="SUPFAM" id="SSF48452">
    <property type="entry name" value="TPR-like"/>
    <property type="match status" value="1"/>
</dbReference>
<evidence type="ECO:0000256" key="1">
    <source>
        <dbReference type="ARBA" id="ARBA00022737"/>
    </source>
</evidence>
<sequence length="422" mass="49768">MIEIGSFIKLQRQKQEMTQGDLAKGIVSLSYLSKIENKKTEASREIIQLICTRLGIQLDNELDTTIQEKCKQWYSMLFEVHDKEQIITTYREVQGLMDTNLTNNLLMFEIHKIRYYLVLGKFDNALDKINELKDVSNTFDNLHQFYWYKFRGNYSSLNGDFNEAMRLYKIAEDKISQIELEDKEIADLQYIIAVTHSKLRNTLESIDYAEKALDIYMKEYNFMRCAQSHIVLGISYRRIKMYEKAIKNYNLARHLGELNNDKQVIQLTNLNLGYLYSAKGNKKDAIHYYLEVADDLDVEMNARLTAVTALIKDYYSINNFDETKQMIDKGFELIDMDNSSEAYKSHYYVLNTFSFAINQEKSKFESIVIDEFIPYLKKHKDHANLVIYANMLGVHFEELNRYKESVKYYKLANLTYEELINI</sequence>
<comment type="caution">
    <text evidence="4">The sequence shown here is derived from an EMBL/GenBank/DDBJ whole genome shotgun (WGS) entry which is preliminary data.</text>
</comment>
<protein>
    <submittedName>
        <fullName evidence="4">Tetratricopeptide (TPR) repeat protein</fullName>
    </submittedName>
</protein>
<evidence type="ECO:0000256" key="2">
    <source>
        <dbReference type="ARBA" id="ARBA00022803"/>
    </source>
</evidence>
<name>A0ABS4IHJ6_9BACI</name>
<dbReference type="InterPro" id="IPR051685">
    <property type="entry name" value="Ycf3/AcsC/BcsC/TPR_MFPF"/>
</dbReference>
<dbReference type="SUPFAM" id="SSF47413">
    <property type="entry name" value="lambda repressor-like DNA-binding domains"/>
    <property type="match status" value="1"/>
</dbReference>
<dbReference type="PROSITE" id="PS50943">
    <property type="entry name" value="HTH_CROC1"/>
    <property type="match status" value="1"/>
</dbReference>
<reference evidence="4 5" key="1">
    <citation type="submission" date="2021-03" db="EMBL/GenBank/DDBJ databases">
        <title>Genomic Encyclopedia of Type Strains, Phase IV (KMG-IV): sequencing the most valuable type-strain genomes for metagenomic binning, comparative biology and taxonomic classification.</title>
        <authorList>
            <person name="Goeker M."/>
        </authorList>
    </citation>
    <scope>NUCLEOTIDE SEQUENCE [LARGE SCALE GENOMIC DNA]</scope>
    <source>
        <strain evidence="4 5">DSM 25609</strain>
    </source>
</reference>
<dbReference type="PANTHER" id="PTHR44943:SF4">
    <property type="entry name" value="TPR REPEAT-CONTAINING PROTEIN MJ0798"/>
    <property type="match status" value="1"/>
</dbReference>
<dbReference type="PANTHER" id="PTHR44943">
    <property type="entry name" value="CELLULOSE SYNTHASE OPERON PROTEIN C"/>
    <property type="match status" value="1"/>
</dbReference>
<dbReference type="RefSeq" id="WP_209463546.1">
    <property type="nucleotide sequence ID" value="NZ_JAGGKX010000013.1"/>
</dbReference>
<dbReference type="Gene3D" id="1.25.40.10">
    <property type="entry name" value="Tetratricopeptide repeat domain"/>
    <property type="match status" value="1"/>
</dbReference>
<accession>A0ABS4IHJ6</accession>
<keyword evidence="5" id="KW-1185">Reference proteome</keyword>
<evidence type="ECO:0000313" key="5">
    <source>
        <dbReference type="Proteomes" id="UP001519345"/>
    </source>
</evidence>
<feature type="domain" description="HTH cro/C1-type" evidence="3">
    <location>
        <begin position="8"/>
        <end position="62"/>
    </location>
</feature>
<evidence type="ECO:0000313" key="4">
    <source>
        <dbReference type="EMBL" id="MBP1970413.1"/>
    </source>
</evidence>
<proteinExistence type="predicted"/>
<dbReference type="Pfam" id="PF01381">
    <property type="entry name" value="HTH_3"/>
    <property type="match status" value="1"/>
</dbReference>
<keyword evidence="1" id="KW-0677">Repeat</keyword>
<dbReference type="SMART" id="SM00028">
    <property type="entry name" value="TPR"/>
    <property type="match status" value="4"/>
</dbReference>
<gene>
    <name evidence="4" type="ORF">J2Z83_002534</name>
</gene>
<dbReference type="SMART" id="SM00530">
    <property type="entry name" value="HTH_XRE"/>
    <property type="match status" value="1"/>
</dbReference>
<keyword evidence="2" id="KW-0802">TPR repeat</keyword>
<dbReference type="InterPro" id="IPR010982">
    <property type="entry name" value="Lambda_DNA-bd_dom_sf"/>
</dbReference>
<dbReference type="InterPro" id="IPR011990">
    <property type="entry name" value="TPR-like_helical_dom_sf"/>
</dbReference>
<evidence type="ECO:0000259" key="3">
    <source>
        <dbReference type="PROSITE" id="PS50943"/>
    </source>
</evidence>
<dbReference type="InterPro" id="IPR019734">
    <property type="entry name" value="TPR_rpt"/>
</dbReference>
<dbReference type="Pfam" id="PF14938">
    <property type="entry name" value="SNAP"/>
    <property type="match status" value="1"/>
</dbReference>
<dbReference type="CDD" id="cd00093">
    <property type="entry name" value="HTH_XRE"/>
    <property type="match status" value="1"/>
</dbReference>